<evidence type="ECO:0000256" key="1">
    <source>
        <dbReference type="SAM" id="MobiDB-lite"/>
    </source>
</evidence>
<feature type="region of interest" description="Disordered" evidence="1">
    <location>
        <begin position="47"/>
        <end position="135"/>
    </location>
</feature>
<organism evidence="2">
    <name type="scientific">Menopon gallinae</name>
    <name type="common">poultry shaft louse</name>
    <dbReference type="NCBI Taxonomy" id="328185"/>
    <lineage>
        <taxon>Eukaryota</taxon>
        <taxon>Metazoa</taxon>
        <taxon>Ecdysozoa</taxon>
        <taxon>Arthropoda</taxon>
        <taxon>Hexapoda</taxon>
        <taxon>Insecta</taxon>
        <taxon>Pterygota</taxon>
        <taxon>Neoptera</taxon>
        <taxon>Paraneoptera</taxon>
        <taxon>Psocodea</taxon>
        <taxon>Troctomorpha</taxon>
        <taxon>Phthiraptera</taxon>
        <taxon>Amblycera</taxon>
        <taxon>Menoponidae</taxon>
        <taxon>Menopon</taxon>
    </lineage>
</organism>
<feature type="region of interest" description="Disordered" evidence="1">
    <location>
        <begin position="147"/>
        <end position="183"/>
    </location>
</feature>
<name>A0AAW2HY66_9NEOP</name>
<accession>A0AAW2HY66</accession>
<gene>
    <name evidence="2" type="ORF">PYX00_002627</name>
</gene>
<protein>
    <submittedName>
        <fullName evidence="2">Uncharacterized protein</fullName>
    </submittedName>
</protein>
<evidence type="ECO:0000313" key="2">
    <source>
        <dbReference type="EMBL" id="KAL0274526.1"/>
    </source>
</evidence>
<reference evidence="2" key="1">
    <citation type="journal article" date="2024" name="Gigascience">
        <title>Chromosome-level genome of the poultry shaft louse Menopon gallinae provides insight into the host-switching and adaptive evolution of parasitic lice.</title>
        <authorList>
            <person name="Xu Y."/>
            <person name="Ma L."/>
            <person name="Liu S."/>
            <person name="Liang Y."/>
            <person name="Liu Q."/>
            <person name="He Z."/>
            <person name="Tian L."/>
            <person name="Duan Y."/>
            <person name="Cai W."/>
            <person name="Li H."/>
            <person name="Song F."/>
        </authorList>
    </citation>
    <scope>NUCLEOTIDE SEQUENCE</scope>
    <source>
        <strain evidence="2">Cailab_2023a</strain>
    </source>
</reference>
<dbReference type="EMBL" id="JARGDH010000002">
    <property type="protein sequence ID" value="KAL0274526.1"/>
    <property type="molecule type" value="Genomic_DNA"/>
</dbReference>
<feature type="compositionally biased region" description="Basic and acidic residues" evidence="1">
    <location>
        <begin position="1"/>
        <end position="12"/>
    </location>
</feature>
<feature type="compositionally biased region" description="Basic and acidic residues" evidence="1">
    <location>
        <begin position="61"/>
        <end position="115"/>
    </location>
</feature>
<feature type="compositionally biased region" description="Polar residues" evidence="1">
    <location>
        <begin position="156"/>
        <end position="166"/>
    </location>
</feature>
<proteinExistence type="predicted"/>
<dbReference type="AlphaFoldDB" id="A0AAW2HY66"/>
<feature type="region of interest" description="Disordered" evidence="1">
    <location>
        <begin position="1"/>
        <end position="28"/>
    </location>
</feature>
<comment type="caution">
    <text evidence="2">The sequence shown here is derived from an EMBL/GenBank/DDBJ whole genome shotgun (WGS) entry which is preliminary data.</text>
</comment>
<sequence length="257" mass="28864">MYERGRRERDHSLSGVESRVGVLHADRRSGIFRGDYLPSFLYERDATDRTENRTGGLVHSSTHDHGLSRPESRSHCSSRPESRAESRSRPESRCAHDRPDSRGPALCHEHSRSESRSTLCPEHSRGGLVHSSSSGFETGYQERVQTTAGMHHSASGHDSLQLSSSDPEAYPDPPFHSSDPEGFRDRSLFRTLDAAFHSHSSQKVADSSFRYPCPVHSPYRFRCVNGGAEFFSQQVSFSLVFGVTRSLRKSRSNESRQ</sequence>